<protein>
    <recommendedName>
        <fullName evidence="3">Sulfotransferase family protein</fullName>
    </recommendedName>
</protein>
<accession>A0ABW2B5Y8</accession>
<dbReference type="SUPFAM" id="SSF52540">
    <property type="entry name" value="P-loop containing nucleoside triphosphate hydrolases"/>
    <property type="match status" value="1"/>
</dbReference>
<keyword evidence="2" id="KW-1185">Reference proteome</keyword>
<dbReference type="EMBL" id="JBHSWG010000001">
    <property type="protein sequence ID" value="MFC6760602.1"/>
    <property type="molecule type" value="Genomic_DNA"/>
</dbReference>
<organism evidence="1 2">
    <name type="scientific">Sulfitobacter porphyrae</name>
    <dbReference type="NCBI Taxonomy" id="1246864"/>
    <lineage>
        <taxon>Bacteria</taxon>
        <taxon>Pseudomonadati</taxon>
        <taxon>Pseudomonadota</taxon>
        <taxon>Alphaproteobacteria</taxon>
        <taxon>Rhodobacterales</taxon>
        <taxon>Roseobacteraceae</taxon>
        <taxon>Sulfitobacter</taxon>
    </lineage>
</organism>
<dbReference type="InterPro" id="IPR027417">
    <property type="entry name" value="P-loop_NTPase"/>
</dbReference>
<evidence type="ECO:0000313" key="2">
    <source>
        <dbReference type="Proteomes" id="UP001596353"/>
    </source>
</evidence>
<evidence type="ECO:0008006" key="3">
    <source>
        <dbReference type="Google" id="ProtNLM"/>
    </source>
</evidence>
<sequence>MLIFLRHRLAFLATPKTGTTAVEMALRPRAEIIFGKNRKHVTALRFSRKIAPFLEDTFGVRPDAVAIMRDPTDQIASWFRYRGADRLTGTDLSTRGISFDTYVREVISDAPRRAPRSAASSIS</sequence>
<proteinExistence type="predicted"/>
<evidence type="ECO:0000313" key="1">
    <source>
        <dbReference type="EMBL" id="MFC6760602.1"/>
    </source>
</evidence>
<comment type="caution">
    <text evidence="1">The sequence shown here is derived from an EMBL/GenBank/DDBJ whole genome shotgun (WGS) entry which is preliminary data.</text>
</comment>
<gene>
    <name evidence="1" type="ORF">ACFQFQ_15650</name>
</gene>
<name>A0ABW2B5Y8_9RHOB</name>
<reference evidence="2" key="1">
    <citation type="journal article" date="2019" name="Int. J. Syst. Evol. Microbiol.">
        <title>The Global Catalogue of Microorganisms (GCM) 10K type strain sequencing project: providing services to taxonomists for standard genome sequencing and annotation.</title>
        <authorList>
            <consortium name="The Broad Institute Genomics Platform"/>
            <consortium name="The Broad Institute Genome Sequencing Center for Infectious Disease"/>
            <person name="Wu L."/>
            <person name="Ma J."/>
        </authorList>
    </citation>
    <scope>NUCLEOTIDE SEQUENCE [LARGE SCALE GENOMIC DNA]</scope>
    <source>
        <strain evidence="2">CCUG 66188</strain>
    </source>
</reference>
<dbReference type="Proteomes" id="UP001596353">
    <property type="component" value="Unassembled WGS sequence"/>
</dbReference>